<evidence type="ECO:0000313" key="3">
    <source>
        <dbReference type="Proteomes" id="UP000032141"/>
    </source>
</evidence>
<reference evidence="2" key="1">
    <citation type="journal article" date="2014" name="Genome Biol.">
        <title>Transcriptome and methylome profiling reveals relics of genome dominance in the mesopolyploid Brassica oleracea.</title>
        <authorList>
            <person name="Parkin I.A."/>
            <person name="Koh C."/>
            <person name="Tang H."/>
            <person name="Robinson S.J."/>
            <person name="Kagale S."/>
            <person name="Clarke W.E."/>
            <person name="Town C.D."/>
            <person name="Nixon J."/>
            <person name="Krishnakumar V."/>
            <person name="Bidwell S.L."/>
            <person name="Denoeud F."/>
            <person name="Belcram H."/>
            <person name="Links M.G."/>
            <person name="Just J."/>
            <person name="Clarke C."/>
            <person name="Bender T."/>
            <person name="Huebert T."/>
            <person name="Mason A.S."/>
            <person name="Pires J.C."/>
            <person name="Barker G."/>
            <person name="Moore J."/>
            <person name="Walley P.G."/>
            <person name="Manoli S."/>
            <person name="Batley J."/>
            <person name="Edwards D."/>
            <person name="Nelson M.N."/>
            <person name="Wang X."/>
            <person name="Paterson A.H."/>
            <person name="King G."/>
            <person name="Bancroft I."/>
            <person name="Chalhoub B."/>
            <person name="Sharpe A.G."/>
        </authorList>
    </citation>
    <scope>NUCLEOTIDE SEQUENCE [LARGE SCALE GENOMIC DNA]</scope>
    <source>
        <strain evidence="2">cv. TO1000</strain>
    </source>
</reference>
<keyword evidence="1" id="KW-0812">Transmembrane</keyword>
<dbReference type="Proteomes" id="UP000032141">
    <property type="component" value="Unassembled WGS sequence"/>
</dbReference>
<dbReference type="AlphaFoldDB" id="A0A0D2ZRP9"/>
<evidence type="ECO:0000256" key="1">
    <source>
        <dbReference type="SAM" id="Phobius"/>
    </source>
</evidence>
<dbReference type="Gramene" id="Bo00859s060.1">
    <property type="protein sequence ID" value="Bo00859s060.1"/>
    <property type="gene ID" value="Bo00859s060"/>
</dbReference>
<keyword evidence="3" id="KW-1185">Reference proteome</keyword>
<proteinExistence type="predicted"/>
<evidence type="ECO:0000313" key="2">
    <source>
        <dbReference type="EnsemblPlants" id="Bo00859s060.1"/>
    </source>
</evidence>
<accession>A0A0D2ZRP9</accession>
<sequence>MTGIIIGVSLAGFVLLTSLVAGAFALFRKRNQRKEKAAGKTEEKLDIVTRRS</sequence>
<keyword evidence="1" id="KW-1133">Transmembrane helix</keyword>
<name>A0A0D2ZRP9_BRAOL</name>
<organism evidence="2 3">
    <name type="scientific">Brassica oleracea var. oleracea</name>
    <dbReference type="NCBI Taxonomy" id="109376"/>
    <lineage>
        <taxon>Eukaryota</taxon>
        <taxon>Viridiplantae</taxon>
        <taxon>Streptophyta</taxon>
        <taxon>Embryophyta</taxon>
        <taxon>Tracheophyta</taxon>
        <taxon>Spermatophyta</taxon>
        <taxon>Magnoliopsida</taxon>
        <taxon>eudicotyledons</taxon>
        <taxon>Gunneridae</taxon>
        <taxon>Pentapetalae</taxon>
        <taxon>rosids</taxon>
        <taxon>malvids</taxon>
        <taxon>Brassicales</taxon>
        <taxon>Brassicaceae</taxon>
        <taxon>Brassiceae</taxon>
        <taxon>Brassica</taxon>
    </lineage>
</organism>
<protein>
    <submittedName>
        <fullName evidence="2">Uncharacterized protein</fullName>
    </submittedName>
</protein>
<dbReference type="SMR" id="A0A0D2ZRP9"/>
<feature type="transmembrane region" description="Helical" evidence="1">
    <location>
        <begin position="6"/>
        <end position="27"/>
    </location>
</feature>
<keyword evidence="1" id="KW-0472">Membrane</keyword>
<dbReference type="HOGENOM" id="CLU_3090049_0_0_1"/>
<dbReference type="EnsemblPlants" id="Bo00859s060.1">
    <property type="protein sequence ID" value="Bo00859s060.1"/>
    <property type="gene ID" value="Bo00859s060"/>
</dbReference>
<reference evidence="2" key="2">
    <citation type="submission" date="2015-06" db="UniProtKB">
        <authorList>
            <consortium name="EnsemblPlants"/>
        </authorList>
    </citation>
    <scope>IDENTIFICATION</scope>
</reference>